<evidence type="ECO:0000256" key="11">
    <source>
        <dbReference type="PROSITE-ProRule" id="PRU00282"/>
    </source>
</evidence>
<dbReference type="HAMAP" id="MF_03064">
    <property type="entry name" value="SLC25A38"/>
    <property type="match status" value="1"/>
</dbReference>
<evidence type="ECO:0000256" key="1">
    <source>
        <dbReference type="ARBA" id="ARBA00004448"/>
    </source>
</evidence>
<dbReference type="PANTHER" id="PTHR46181">
    <property type="entry name" value="MITOCHONDRIAL GLYCINE TRANSPORTER"/>
    <property type="match status" value="1"/>
</dbReference>
<dbReference type="InterPro" id="IPR018108">
    <property type="entry name" value="MCP_transmembrane"/>
</dbReference>
<name>A0A1G4JJL1_9SACH</name>
<keyword evidence="13" id="KW-1185">Reference proteome</keyword>
<evidence type="ECO:0000313" key="13">
    <source>
        <dbReference type="Proteomes" id="UP000191024"/>
    </source>
</evidence>
<sequence>MSEKSKTSSHFIGGLVGGLTSAIALQPFDLLKTRVQQGDRATLAIALKSIENPLQLWKGTLPSALRTSIGSALYLSTLNLVRTSIAERKPVEQRRSGSSFLPRLTMHENLLSGAFTRAAVGFMTMPITVVKVRFESTMYSYQTLGQAFRHIYQHEGIRGFFNGCGATVLRDAPYAGLYVLFYEYCKNKVPDLLPSSMLQFSDKGVFSSATSTVINSIAAIVSASAASTVTAPFDTIKTRMQVKPTKYTGFTKSVFTILKEESPRNLFDGLGLRLTRKALSAGIAWGIYEELIKRFMS</sequence>
<keyword evidence="7 10" id="KW-0496">Mitochondrion</keyword>
<dbReference type="GO" id="GO:1904983">
    <property type="term" value="P:glycine import into mitochondrion"/>
    <property type="evidence" value="ECO:0007669"/>
    <property type="project" value="UniProtKB-UniRule"/>
</dbReference>
<organism evidence="12 13">
    <name type="scientific">Lachancea mirantina</name>
    <dbReference type="NCBI Taxonomy" id="1230905"/>
    <lineage>
        <taxon>Eukaryota</taxon>
        <taxon>Fungi</taxon>
        <taxon>Dikarya</taxon>
        <taxon>Ascomycota</taxon>
        <taxon>Saccharomycotina</taxon>
        <taxon>Saccharomycetes</taxon>
        <taxon>Saccharomycetales</taxon>
        <taxon>Saccharomycetaceae</taxon>
        <taxon>Lachancea</taxon>
    </lineage>
</organism>
<keyword evidence="5 10" id="KW-0999">Mitochondrion inner membrane</keyword>
<dbReference type="GO" id="GO:0015187">
    <property type="term" value="F:glycine transmembrane transporter activity"/>
    <property type="evidence" value="ECO:0007669"/>
    <property type="project" value="UniProtKB-UniRule"/>
</dbReference>
<dbReference type="Pfam" id="PF00153">
    <property type="entry name" value="Mito_carr"/>
    <property type="match status" value="3"/>
</dbReference>
<accession>A0A1G4JJL1</accession>
<dbReference type="AlphaFoldDB" id="A0A1G4JJL1"/>
<evidence type="ECO:0000256" key="6">
    <source>
        <dbReference type="ARBA" id="ARBA00022989"/>
    </source>
</evidence>
<dbReference type="Proteomes" id="UP000191024">
    <property type="component" value="Chromosome E"/>
</dbReference>
<dbReference type="InterPro" id="IPR002067">
    <property type="entry name" value="MCP"/>
</dbReference>
<dbReference type="PANTHER" id="PTHR46181:SF3">
    <property type="entry name" value="MITOCHONDRIAL GLYCINE TRANSPORTER"/>
    <property type="match status" value="1"/>
</dbReference>
<dbReference type="PRINTS" id="PR00926">
    <property type="entry name" value="MITOCARRIER"/>
</dbReference>
<feature type="repeat" description="Solcar" evidence="11">
    <location>
        <begin position="104"/>
        <end position="188"/>
    </location>
</feature>
<evidence type="ECO:0000256" key="5">
    <source>
        <dbReference type="ARBA" id="ARBA00022792"/>
    </source>
</evidence>
<comment type="subcellular location">
    <subcellularLocation>
        <location evidence="1 10">Mitochondrion inner membrane</location>
        <topology evidence="1 10">Multi-pass membrane protein</topology>
    </subcellularLocation>
</comment>
<dbReference type="PROSITE" id="PS50920">
    <property type="entry name" value="SOLCAR"/>
    <property type="match status" value="3"/>
</dbReference>
<evidence type="ECO:0000256" key="10">
    <source>
        <dbReference type="HAMAP-Rule" id="MF_03064"/>
    </source>
</evidence>
<evidence type="ECO:0000313" key="12">
    <source>
        <dbReference type="EMBL" id="SCU90713.1"/>
    </source>
</evidence>
<evidence type="ECO:0000256" key="7">
    <source>
        <dbReference type="ARBA" id="ARBA00023128"/>
    </source>
</evidence>
<proteinExistence type="inferred from homology"/>
<dbReference type="Gene3D" id="1.50.40.10">
    <property type="entry name" value="Mitochondrial carrier domain"/>
    <property type="match status" value="1"/>
</dbReference>
<dbReference type="GO" id="GO:0005743">
    <property type="term" value="C:mitochondrial inner membrane"/>
    <property type="evidence" value="ECO:0007669"/>
    <property type="project" value="UniProtKB-SubCell"/>
</dbReference>
<dbReference type="InterPro" id="IPR030847">
    <property type="entry name" value="Hem25/SLC25A38"/>
</dbReference>
<evidence type="ECO:0000256" key="8">
    <source>
        <dbReference type="ARBA" id="ARBA00023136"/>
    </source>
</evidence>
<reference evidence="12 13" key="1">
    <citation type="submission" date="2016-03" db="EMBL/GenBank/DDBJ databases">
        <authorList>
            <person name="Devillers H."/>
        </authorList>
    </citation>
    <scope>NUCLEOTIDE SEQUENCE [LARGE SCALE GENOMIC DNA]</scope>
    <source>
        <strain evidence="12">CBS 11717</strain>
    </source>
</reference>
<evidence type="ECO:0000256" key="4">
    <source>
        <dbReference type="ARBA" id="ARBA00022737"/>
    </source>
</evidence>
<dbReference type="STRING" id="1230905.A0A1G4JJL1"/>
<evidence type="ECO:0000256" key="2">
    <source>
        <dbReference type="ARBA" id="ARBA00022448"/>
    </source>
</evidence>
<dbReference type="EMBL" id="LT598465">
    <property type="protein sequence ID" value="SCU90713.1"/>
    <property type="molecule type" value="Genomic_DNA"/>
</dbReference>
<protein>
    <recommendedName>
        <fullName evidence="10">Mitochondrial glycine transporter</fullName>
    </recommendedName>
    <alternativeName>
        <fullName evidence="10">Solute carrier family 25 member 38 homolog</fullName>
    </alternativeName>
</protein>
<dbReference type="InterPro" id="IPR023395">
    <property type="entry name" value="MCP_dom_sf"/>
</dbReference>
<gene>
    <name evidence="12" type="ORF">LAMI_0E03312G</name>
</gene>
<comment type="similarity">
    <text evidence="10">Belongs to the mitochondrial carrier (TC 2.A.29) family. SLC25A38 subfamily.</text>
</comment>
<evidence type="ECO:0000256" key="3">
    <source>
        <dbReference type="ARBA" id="ARBA00022692"/>
    </source>
</evidence>
<keyword evidence="6 10" id="KW-1133">Transmembrane helix</keyword>
<dbReference type="FunFam" id="1.50.40.10:FF:000103">
    <property type="entry name" value="Mitochondrial glycine transporter"/>
    <property type="match status" value="1"/>
</dbReference>
<feature type="repeat" description="Solcar" evidence="11">
    <location>
        <begin position="210"/>
        <end position="294"/>
    </location>
</feature>
<keyword evidence="8 10" id="KW-0472">Membrane</keyword>
<keyword evidence="3 10" id="KW-0812">Transmembrane</keyword>
<comment type="function">
    <text evidence="10">Mitochondrial glycine transporter that imports glycine into the mitochondrial matrix. Plays an important role in providing glycine for the first enzymatic step in heme biosynthesis, the condensation of glycine with succinyl-CoA to produce 5-aminolevulinate (ALA) in the miochondrial matrix.</text>
</comment>
<comment type="catalytic activity">
    <reaction evidence="9 10">
        <text>glycine(in) = glycine(out)</text>
        <dbReference type="Rhea" id="RHEA:70715"/>
        <dbReference type="ChEBI" id="CHEBI:57305"/>
    </reaction>
</comment>
<keyword evidence="2 10" id="KW-0813">Transport</keyword>
<dbReference type="OrthoDB" id="1924968at2759"/>
<keyword evidence="4 10" id="KW-0677">Repeat</keyword>
<dbReference type="SUPFAM" id="SSF103506">
    <property type="entry name" value="Mitochondrial carrier"/>
    <property type="match status" value="1"/>
</dbReference>
<evidence type="ECO:0000256" key="9">
    <source>
        <dbReference type="ARBA" id="ARBA00034060"/>
    </source>
</evidence>
<feature type="repeat" description="Solcar" evidence="11">
    <location>
        <begin position="5"/>
        <end position="84"/>
    </location>
</feature>